<evidence type="ECO:0000313" key="1">
    <source>
        <dbReference type="EMBL" id="KKL81629.1"/>
    </source>
</evidence>
<organism evidence="1">
    <name type="scientific">marine sediment metagenome</name>
    <dbReference type="NCBI Taxonomy" id="412755"/>
    <lineage>
        <taxon>unclassified sequences</taxon>
        <taxon>metagenomes</taxon>
        <taxon>ecological metagenomes</taxon>
    </lineage>
</organism>
<accession>A0A0F9F5B5</accession>
<dbReference type="AlphaFoldDB" id="A0A0F9F5B5"/>
<gene>
    <name evidence="1" type="ORF">LCGC14_1992820</name>
</gene>
<reference evidence="1" key="1">
    <citation type="journal article" date="2015" name="Nature">
        <title>Complex archaea that bridge the gap between prokaryotes and eukaryotes.</title>
        <authorList>
            <person name="Spang A."/>
            <person name="Saw J.H."/>
            <person name="Jorgensen S.L."/>
            <person name="Zaremba-Niedzwiedzka K."/>
            <person name="Martijn J."/>
            <person name="Lind A.E."/>
            <person name="van Eijk R."/>
            <person name="Schleper C."/>
            <person name="Guy L."/>
            <person name="Ettema T.J."/>
        </authorList>
    </citation>
    <scope>NUCLEOTIDE SEQUENCE</scope>
</reference>
<proteinExistence type="predicted"/>
<sequence length="104" mass="12081">MSQIKVILHRDRMHVAEYMDEAENEFIKVEIEGQNIGQKCKGCDAVFAVDATAYLQTYWNTPVPGKMVREPEFWCSECVKIVTLRDLIEFYGQHHENIGIVVFE</sequence>
<protein>
    <submittedName>
        <fullName evidence="1">Uncharacterized protein</fullName>
    </submittedName>
</protein>
<dbReference type="EMBL" id="LAZR01022511">
    <property type="protein sequence ID" value="KKL81629.1"/>
    <property type="molecule type" value="Genomic_DNA"/>
</dbReference>
<comment type="caution">
    <text evidence="1">The sequence shown here is derived from an EMBL/GenBank/DDBJ whole genome shotgun (WGS) entry which is preliminary data.</text>
</comment>
<name>A0A0F9F5B5_9ZZZZ</name>